<dbReference type="RefSeq" id="WP_155612243.1">
    <property type="nucleotide sequence ID" value="NZ_WNZW01000008.1"/>
</dbReference>
<dbReference type="InterPro" id="IPR006059">
    <property type="entry name" value="SBP"/>
</dbReference>
<dbReference type="AlphaFoldDB" id="A0A7X2Z3C8"/>
<dbReference type="EMBL" id="WNZW01000008">
    <property type="protein sequence ID" value="MUG46862.1"/>
    <property type="molecule type" value="Genomic_DNA"/>
</dbReference>
<evidence type="ECO:0000313" key="2">
    <source>
        <dbReference type="EMBL" id="MUG46862.1"/>
    </source>
</evidence>
<gene>
    <name evidence="2" type="ORF">GNP95_17960</name>
</gene>
<name>A0A7X2Z3C8_9BACL</name>
<reference evidence="2 3" key="1">
    <citation type="submission" date="2019-11" db="EMBL/GenBank/DDBJ databases">
        <title>Draft genome sequences of five Paenibacillus species of dairy origin.</title>
        <authorList>
            <person name="Olajide A.M."/>
            <person name="Chen S."/>
            <person name="Lapointe G."/>
        </authorList>
    </citation>
    <scope>NUCLEOTIDE SEQUENCE [LARGE SCALE GENOMIC DNA]</scope>
    <source>
        <strain evidence="2 3">12CR55</strain>
    </source>
</reference>
<dbReference type="Pfam" id="PF13416">
    <property type="entry name" value="SBP_bac_8"/>
    <property type="match status" value="1"/>
</dbReference>
<feature type="signal peptide" evidence="1">
    <location>
        <begin position="1"/>
        <end position="26"/>
    </location>
</feature>
<dbReference type="Proteomes" id="UP000447876">
    <property type="component" value="Unassembled WGS sequence"/>
</dbReference>
<accession>A0A7X2Z3C8</accession>
<dbReference type="InterPro" id="IPR050490">
    <property type="entry name" value="Bact_solute-bd_prot1"/>
</dbReference>
<protein>
    <submittedName>
        <fullName evidence="2">Extracellular solute-binding protein</fullName>
    </submittedName>
</protein>
<evidence type="ECO:0000313" key="3">
    <source>
        <dbReference type="Proteomes" id="UP000447876"/>
    </source>
</evidence>
<comment type="caution">
    <text evidence="2">The sequence shown here is derived from an EMBL/GenBank/DDBJ whole genome shotgun (WGS) entry which is preliminary data.</text>
</comment>
<keyword evidence="1" id="KW-0732">Signal</keyword>
<dbReference type="PANTHER" id="PTHR43649">
    <property type="entry name" value="ARABINOSE-BINDING PROTEIN-RELATED"/>
    <property type="match status" value="1"/>
</dbReference>
<feature type="chain" id="PRO_5030819424" evidence="1">
    <location>
        <begin position="27"/>
        <end position="448"/>
    </location>
</feature>
<proteinExistence type="predicted"/>
<dbReference type="PROSITE" id="PS51257">
    <property type="entry name" value="PROKAR_LIPOPROTEIN"/>
    <property type="match status" value="1"/>
</dbReference>
<organism evidence="2 3">
    <name type="scientific">Paenibacillus woosongensis</name>
    <dbReference type="NCBI Taxonomy" id="307580"/>
    <lineage>
        <taxon>Bacteria</taxon>
        <taxon>Bacillati</taxon>
        <taxon>Bacillota</taxon>
        <taxon>Bacilli</taxon>
        <taxon>Bacillales</taxon>
        <taxon>Paenibacillaceae</taxon>
        <taxon>Paenibacillus</taxon>
    </lineage>
</organism>
<dbReference type="OrthoDB" id="7918484at2"/>
<sequence>MKRNKVGALFIAVALILSMLSGCSSGNGDSANQGNTSEGKQASADGKVTLRFSWWGGEDRHAATLAAIEAYKQVAPNVTIEAEYQGFDGYEQKIKTQLSGGTSADIIQLDLPWLQELTSKGDFFIDLKEHSDFDASGFDQNFLSNFGVYGDKLVAVPTGVNAYCMIINKTLADKLGIPSDAQWDWETIYEAGKKLHAEDSSKYLLLADHAALRQDIVTMLKQRTGSQWVNEDYTVGFSKEDAVASFDWLHRAMEAGVYQPIGESDLFFGKIDQNPKWINQEIPLAPSMSSTLLSLKNVLPEDVEIVTGLPVIAKDAKDTGVLVRPSQLFAISNKSKHQDEAVKFLNWFMNDPEAAAILGDVRSVPPVKSSQEAAVAAGKIDAAITNAVELGLSHAGIVDNSVANNSEVQKVLEDVIQKVSYGKATPEQAADELIASLTSKLNEIKARQ</sequence>
<evidence type="ECO:0000256" key="1">
    <source>
        <dbReference type="SAM" id="SignalP"/>
    </source>
</evidence>
<dbReference type="Gene3D" id="3.40.190.10">
    <property type="entry name" value="Periplasmic binding protein-like II"/>
    <property type="match status" value="2"/>
</dbReference>
<dbReference type="SUPFAM" id="SSF53850">
    <property type="entry name" value="Periplasmic binding protein-like II"/>
    <property type="match status" value="1"/>
</dbReference>
<dbReference type="PANTHER" id="PTHR43649:SF11">
    <property type="entry name" value="ABC TRANSPORTER SUBSTRATE-BINDING PROTEIN YESO-RELATED"/>
    <property type="match status" value="1"/>
</dbReference>